<comment type="caution">
    <text evidence="9">The sequence shown here is derived from an EMBL/GenBank/DDBJ whole genome shotgun (WGS) entry which is preliminary data.</text>
</comment>
<keyword evidence="3" id="KW-0862">Zinc</keyword>
<feature type="domain" description="Zn(2)-C6 fungal-type" evidence="8">
    <location>
        <begin position="26"/>
        <end position="55"/>
    </location>
</feature>
<evidence type="ECO:0000313" key="9">
    <source>
        <dbReference type="EMBL" id="KAJ5083313.1"/>
    </source>
</evidence>
<dbReference type="Gene3D" id="4.10.240.10">
    <property type="entry name" value="Zn(2)-C6 fungal-type DNA-binding domain"/>
    <property type="match status" value="1"/>
</dbReference>
<evidence type="ECO:0000256" key="6">
    <source>
        <dbReference type="ARBA" id="ARBA00023163"/>
    </source>
</evidence>
<dbReference type="InterPro" id="IPR036864">
    <property type="entry name" value="Zn2-C6_fun-type_DNA-bd_sf"/>
</dbReference>
<keyword evidence="7" id="KW-0539">Nucleus</keyword>
<dbReference type="GO" id="GO:0000981">
    <property type="term" value="F:DNA-binding transcription factor activity, RNA polymerase II-specific"/>
    <property type="evidence" value="ECO:0007669"/>
    <property type="project" value="InterPro"/>
</dbReference>
<dbReference type="CDD" id="cd00067">
    <property type="entry name" value="GAL4"/>
    <property type="match status" value="1"/>
</dbReference>
<dbReference type="Pfam" id="PF00172">
    <property type="entry name" value="Zn_clus"/>
    <property type="match status" value="1"/>
</dbReference>
<dbReference type="PROSITE" id="PS50048">
    <property type="entry name" value="ZN2_CY6_FUNGAL_2"/>
    <property type="match status" value="1"/>
</dbReference>
<dbReference type="InterPro" id="IPR001138">
    <property type="entry name" value="Zn2Cys6_DnaBD"/>
</dbReference>
<dbReference type="SMART" id="SM00906">
    <property type="entry name" value="Fungal_trans"/>
    <property type="match status" value="1"/>
</dbReference>
<evidence type="ECO:0000259" key="8">
    <source>
        <dbReference type="PROSITE" id="PS50048"/>
    </source>
</evidence>
<reference evidence="9" key="2">
    <citation type="journal article" date="2023" name="IMA Fungus">
        <title>Comparative genomic study of the Penicillium genus elucidates a diverse pangenome and 15 lateral gene transfer events.</title>
        <authorList>
            <person name="Petersen C."/>
            <person name="Sorensen T."/>
            <person name="Nielsen M.R."/>
            <person name="Sondergaard T.E."/>
            <person name="Sorensen J.L."/>
            <person name="Fitzpatrick D.A."/>
            <person name="Frisvad J.C."/>
            <person name="Nielsen K.L."/>
        </authorList>
    </citation>
    <scope>NUCLEOTIDE SEQUENCE</scope>
    <source>
        <strain evidence="9">IBT 30069</strain>
    </source>
</reference>
<dbReference type="PANTHER" id="PTHR47782:SF1">
    <property type="entry name" value="PYRIMIDINE PATHWAY REGULATORY PROTEIN 1"/>
    <property type="match status" value="1"/>
</dbReference>
<dbReference type="Proteomes" id="UP001149165">
    <property type="component" value="Unassembled WGS sequence"/>
</dbReference>
<dbReference type="GO" id="GO:0005634">
    <property type="term" value="C:nucleus"/>
    <property type="evidence" value="ECO:0007669"/>
    <property type="project" value="UniProtKB-SubCell"/>
</dbReference>
<evidence type="ECO:0000313" key="10">
    <source>
        <dbReference type="Proteomes" id="UP001149165"/>
    </source>
</evidence>
<keyword evidence="10" id="KW-1185">Reference proteome</keyword>
<dbReference type="SUPFAM" id="SSF57701">
    <property type="entry name" value="Zn2/Cys6 DNA-binding domain"/>
    <property type="match status" value="1"/>
</dbReference>
<dbReference type="EMBL" id="JAPQKH010000008">
    <property type="protein sequence ID" value="KAJ5083313.1"/>
    <property type="molecule type" value="Genomic_DNA"/>
</dbReference>
<evidence type="ECO:0000256" key="3">
    <source>
        <dbReference type="ARBA" id="ARBA00022833"/>
    </source>
</evidence>
<gene>
    <name evidence="9" type="ORF">N7456_012740</name>
</gene>
<name>A0A9W9EK45_9EURO</name>
<dbReference type="SMART" id="SM00066">
    <property type="entry name" value="GAL4"/>
    <property type="match status" value="1"/>
</dbReference>
<dbReference type="GO" id="GO:0008270">
    <property type="term" value="F:zinc ion binding"/>
    <property type="evidence" value="ECO:0007669"/>
    <property type="project" value="InterPro"/>
</dbReference>
<evidence type="ECO:0000256" key="5">
    <source>
        <dbReference type="ARBA" id="ARBA00023125"/>
    </source>
</evidence>
<organism evidence="9 10">
    <name type="scientific">Penicillium angulare</name>
    <dbReference type="NCBI Taxonomy" id="116970"/>
    <lineage>
        <taxon>Eukaryota</taxon>
        <taxon>Fungi</taxon>
        <taxon>Dikarya</taxon>
        <taxon>Ascomycota</taxon>
        <taxon>Pezizomycotina</taxon>
        <taxon>Eurotiomycetes</taxon>
        <taxon>Eurotiomycetidae</taxon>
        <taxon>Eurotiales</taxon>
        <taxon>Aspergillaceae</taxon>
        <taxon>Penicillium</taxon>
    </lineage>
</organism>
<reference evidence="9" key="1">
    <citation type="submission" date="2022-11" db="EMBL/GenBank/DDBJ databases">
        <authorList>
            <person name="Petersen C."/>
        </authorList>
    </citation>
    <scope>NUCLEOTIDE SEQUENCE</scope>
    <source>
        <strain evidence="9">IBT 30069</strain>
    </source>
</reference>
<dbReference type="InterPro" id="IPR052202">
    <property type="entry name" value="Yeast_MetPath_Reg"/>
</dbReference>
<evidence type="ECO:0000256" key="4">
    <source>
        <dbReference type="ARBA" id="ARBA00023015"/>
    </source>
</evidence>
<dbReference type="AlphaFoldDB" id="A0A9W9EK45"/>
<keyword evidence="6" id="KW-0804">Transcription</keyword>
<comment type="subcellular location">
    <subcellularLocation>
        <location evidence="1">Nucleus</location>
    </subcellularLocation>
</comment>
<keyword evidence="2" id="KW-0479">Metal-binding</keyword>
<protein>
    <submittedName>
        <fullName evidence="9">Positive regulator of purine utilization</fullName>
    </submittedName>
</protein>
<keyword evidence="5" id="KW-0238">DNA-binding</keyword>
<sequence>MTVSDLSPKSKRNASLDGPSFRNVSACKRCRLRKHRCDQSLPRCKPCEKAQSRCVGYDPISKREVPRSYVYYLENRLKYLDSLLLRHKIPCGPATAAEIPGSLCEEQQDSYYSSQEYDRLEDTSSPKFNPDEYRSQYSEKENIFLGDLDPLKISTNGPCLRGPTDVKVLSGTEIAKILSGEAVRTVMTNESIGNTEGNTESVRTSLFDLLFDSPKTESLDLPRRREEAEELTRIYFEHMNPYTPILHRDDFQQSLDDIYLTPAKVTGIGQLKLYTAFMVFAIGAANKIPSTTSTRLNTEVANDDLSPKLESLNTSNAPELYRSSAMAHLESYLSIPRPLDHLKKLEELQALILLCLCTLLRPTTPSFERLVHVAMRSATDLRLYSDYHSTSRSEEHDSDREEHRDNSLGRNRITDMRRRLWWSIYNLERLSFPYLGRPFFIPDEVVTTQYPSIADEPPLNTMSETMKISQNLPSYRYATRHVIKLRSLQSEIHRMIQYQHSCSIGGDRPFQSSLETSRSIARCGKFISWRRDMTVKLDRWRQNIPGPSETCLHGCNYVLELEYWQSIITLYRQNVSIPEQIVGQNSINPHPCQCLNESSEELTTSYCKLSKACQTIIQLYREMRFLGLSNISYFSTNWIFVAGEQNFHYNCIARNLTRGC</sequence>
<dbReference type="CDD" id="cd14723">
    <property type="entry name" value="ZIP_Ppr1"/>
    <property type="match status" value="1"/>
</dbReference>
<evidence type="ECO:0000256" key="7">
    <source>
        <dbReference type="ARBA" id="ARBA00023242"/>
    </source>
</evidence>
<dbReference type="OrthoDB" id="2399539at2759"/>
<accession>A0A9W9EK45</accession>
<dbReference type="GO" id="GO:0043565">
    <property type="term" value="F:sequence-specific DNA binding"/>
    <property type="evidence" value="ECO:0007669"/>
    <property type="project" value="TreeGrafter"/>
</dbReference>
<evidence type="ECO:0000256" key="1">
    <source>
        <dbReference type="ARBA" id="ARBA00004123"/>
    </source>
</evidence>
<dbReference type="GO" id="GO:0006351">
    <property type="term" value="P:DNA-templated transcription"/>
    <property type="evidence" value="ECO:0007669"/>
    <property type="project" value="InterPro"/>
</dbReference>
<dbReference type="PROSITE" id="PS00463">
    <property type="entry name" value="ZN2_CY6_FUNGAL_1"/>
    <property type="match status" value="1"/>
</dbReference>
<proteinExistence type="predicted"/>
<dbReference type="Pfam" id="PF04082">
    <property type="entry name" value="Fungal_trans"/>
    <property type="match status" value="1"/>
</dbReference>
<dbReference type="GO" id="GO:0045944">
    <property type="term" value="P:positive regulation of transcription by RNA polymerase II"/>
    <property type="evidence" value="ECO:0007669"/>
    <property type="project" value="TreeGrafter"/>
</dbReference>
<evidence type="ECO:0000256" key="2">
    <source>
        <dbReference type="ARBA" id="ARBA00022723"/>
    </source>
</evidence>
<keyword evidence="4" id="KW-0805">Transcription regulation</keyword>
<dbReference type="CDD" id="cd12148">
    <property type="entry name" value="fungal_TF_MHR"/>
    <property type="match status" value="1"/>
</dbReference>
<dbReference type="InterPro" id="IPR007219">
    <property type="entry name" value="XnlR_reg_dom"/>
</dbReference>
<dbReference type="PANTHER" id="PTHR47782">
    <property type="entry name" value="ZN(II)2CYS6 TRANSCRIPTION FACTOR (EUROFUNG)-RELATED"/>
    <property type="match status" value="1"/>
</dbReference>